<dbReference type="InterPro" id="IPR036412">
    <property type="entry name" value="HAD-like_sf"/>
</dbReference>
<keyword evidence="3" id="KW-1185">Reference proteome</keyword>
<accession>A0A8H6FA31</accession>
<name>A0A8H6FA31_9LECA</name>
<protein>
    <submittedName>
        <fullName evidence="2">Uncharacterized protein</fullName>
    </submittedName>
</protein>
<dbReference type="GeneID" id="59330868"/>
<feature type="compositionally biased region" description="Polar residues" evidence="1">
    <location>
        <begin position="72"/>
        <end position="81"/>
    </location>
</feature>
<gene>
    <name evidence="2" type="ORF">HO133_002455</name>
</gene>
<dbReference type="Proteomes" id="UP000593566">
    <property type="component" value="Unassembled WGS sequence"/>
</dbReference>
<evidence type="ECO:0000313" key="3">
    <source>
        <dbReference type="Proteomes" id="UP000593566"/>
    </source>
</evidence>
<comment type="caution">
    <text evidence="2">The sequence shown here is derived from an EMBL/GenBank/DDBJ whole genome shotgun (WGS) entry which is preliminary data.</text>
</comment>
<feature type="region of interest" description="Disordered" evidence="1">
    <location>
        <begin position="40"/>
        <end position="81"/>
    </location>
</feature>
<dbReference type="PANTHER" id="PTHR43611:SF3">
    <property type="entry name" value="FLAVIN MONONUCLEOTIDE HYDROLASE 1, CHLOROPLATIC"/>
    <property type="match status" value="1"/>
</dbReference>
<organism evidence="2 3">
    <name type="scientific">Letharia lupina</name>
    <dbReference type="NCBI Taxonomy" id="560253"/>
    <lineage>
        <taxon>Eukaryota</taxon>
        <taxon>Fungi</taxon>
        <taxon>Dikarya</taxon>
        <taxon>Ascomycota</taxon>
        <taxon>Pezizomycotina</taxon>
        <taxon>Lecanoromycetes</taxon>
        <taxon>OSLEUM clade</taxon>
        <taxon>Lecanoromycetidae</taxon>
        <taxon>Lecanorales</taxon>
        <taxon>Lecanorineae</taxon>
        <taxon>Parmeliaceae</taxon>
        <taxon>Letharia</taxon>
    </lineage>
</organism>
<proteinExistence type="predicted"/>
<evidence type="ECO:0000313" key="2">
    <source>
        <dbReference type="EMBL" id="KAF6220775.1"/>
    </source>
</evidence>
<dbReference type="PANTHER" id="PTHR43611">
    <property type="entry name" value="ALPHA-D-GLUCOSE 1-PHOSPHATE PHOSPHATASE"/>
    <property type="match status" value="1"/>
</dbReference>
<dbReference type="Gene3D" id="3.40.50.1000">
    <property type="entry name" value="HAD superfamily/HAD-like"/>
    <property type="match status" value="1"/>
</dbReference>
<dbReference type="Gene3D" id="1.10.150.240">
    <property type="entry name" value="Putative phosphatase, domain 2"/>
    <property type="match status" value="1"/>
</dbReference>
<dbReference type="RefSeq" id="XP_037150210.1">
    <property type="nucleotide sequence ID" value="XM_037293381.1"/>
</dbReference>
<dbReference type="SUPFAM" id="SSF56784">
    <property type="entry name" value="HAD-like"/>
    <property type="match status" value="1"/>
</dbReference>
<dbReference type="InterPro" id="IPR023214">
    <property type="entry name" value="HAD_sf"/>
</dbReference>
<dbReference type="AlphaFoldDB" id="A0A8H6FA31"/>
<sequence>MSGRHLHGSTGFRPTLLQNIQSSLGFGWYSMDKSKSSLAQSTRTSVPDPDAVPVSSDIPTIFPDSPPESRSHSQSTKAAATSVSTVQGNPLSYSPPHLDTFKWFDNVLFELNSVFLSSPDGSEVDKRTKGIRYDVITSLAWSKFEKGLIAVEECQAQISAKLDLSEAEVADAVDSAMLWRISPEMLALAMELRSTHSIYAVGNLPQPVFDRLKTLHEPLDLFNDIFISSNLNERLPHPAILKKALNAADLDPERTLYIGSHIDNVITARSFGFYGITCGDPLECIAHALQLCREPIAKAKAWLKSEAGKLDLETSLGITVKDAYMQYCILDATDDKSLIYYDPDQRLFSWYYGPIPSGLKEFPPDVDCNSLAYSVFDHLDDGARQGVMDQMLQYVDSEGILQGYLSDDKVRVDILMCVNGLALFNEYGRGHQLAATEEWIFKVLDTRAFRDGTHYYPSPDVFLYYVSRLLRKAPNLRQRFGHVLRDCVLERTEAGGDALALASRLIAAARCGVRNDRNMERLLALQREDGSWEAGVVYQFTRVSGVAWHQGLTVSLAVLAIEEWDYLRRG</sequence>
<reference evidence="2 3" key="1">
    <citation type="journal article" date="2020" name="Genomics">
        <title>Complete, high-quality genomes from long-read metagenomic sequencing of two wolf lichen thalli reveals enigmatic genome architecture.</title>
        <authorList>
            <person name="McKenzie S.K."/>
            <person name="Walston R.F."/>
            <person name="Allen J.L."/>
        </authorList>
    </citation>
    <scope>NUCLEOTIDE SEQUENCE [LARGE SCALE GENOMIC DNA]</scope>
    <source>
        <strain evidence="2">WasteWater1</strain>
    </source>
</reference>
<dbReference type="EMBL" id="JACCJB010000015">
    <property type="protein sequence ID" value="KAF6220775.1"/>
    <property type="molecule type" value="Genomic_DNA"/>
</dbReference>
<evidence type="ECO:0000256" key="1">
    <source>
        <dbReference type="SAM" id="MobiDB-lite"/>
    </source>
</evidence>
<dbReference type="InterPro" id="IPR023198">
    <property type="entry name" value="PGP-like_dom2"/>
</dbReference>